<dbReference type="GeneID" id="25256078"/>
<name>U6KRQ0_EIMTE</name>
<gene>
    <name evidence="2" type="ORF">ETH_00035185</name>
</gene>
<reference evidence="2" key="2">
    <citation type="submission" date="2013-10" db="EMBL/GenBank/DDBJ databases">
        <authorList>
            <person name="Aslett M."/>
        </authorList>
    </citation>
    <scope>NUCLEOTIDE SEQUENCE [LARGE SCALE GENOMIC DNA]</scope>
    <source>
        <strain evidence="2">Houghton</strain>
    </source>
</reference>
<protein>
    <submittedName>
        <fullName evidence="2">Uncharacterized protein</fullName>
    </submittedName>
</protein>
<evidence type="ECO:0000313" key="2">
    <source>
        <dbReference type="EMBL" id="CDJ39593.1"/>
    </source>
</evidence>
<dbReference type="VEuPathDB" id="ToxoDB:ETH_00035185"/>
<dbReference type="VEuPathDB" id="ToxoDB:ETH2_0201700"/>
<feature type="region of interest" description="Disordered" evidence="1">
    <location>
        <begin position="1"/>
        <end position="73"/>
    </location>
</feature>
<dbReference type="AlphaFoldDB" id="U6KRQ0"/>
<evidence type="ECO:0000313" key="3">
    <source>
        <dbReference type="Proteomes" id="UP000030747"/>
    </source>
</evidence>
<proteinExistence type="predicted"/>
<organism evidence="2 3">
    <name type="scientific">Eimeria tenella</name>
    <name type="common">Coccidian parasite</name>
    <dbReference type="NCBI Taxonomy" id="5802"/>
    <lineage>
        <taxon>Eukaryota</taxon>
        <taxon>Sar</taxon>
        <taxon>Alveolata</taxon>
        <taxon>Apicomplexa</taxon>
        <taxon>Conoidasida</taxon>
        <taxon>Coccidia</taxon>
        <taxon>Eucoccidiorida</taxon>
        <taxon>Eimeriorina</taxon>
        <taxon>Eimeriidae</taxon>
        <taxon>Eimeria</taxon>
    </lineage>
</organism>
<evidence type="ECO:0000256" key="1">
    <source>
        <dbReference type="SAM" id="MobiDB-lite"/>
    </source>
</evidence>
<dbReference type="RefSeq" id="XP_013230348.1">
    <property type="nucleotide sequence ID" value="XM_013374894.1"/>
</dbReference>
<accession>U6KRQ0</accession>
<dbReference type="EMBL" id="HG674512">
    <property type="protein sequence ID" value="CDJ39593.1"/>
    <property type="molecule type" value="Genomic_DNA"/>
</dbReference>
<keyword evidence="3" id="KW-1185">Reference proteome</keyword>
<feature type="compositionally biased region" description="Low complexity" evidence="1">
    <location>
        <begin position="15"/>
        <end position="66"/>
    </location>
</feature>
<dbReference type="Proteomes" id="UP000030747">
    <property type="component" value="Unassembled WGS sequence"/>
</dbReference>
<reference evidence="2" key="1">
    <citation type="submission" date="2013-10" db="EMBL/GenBank/DDBJ databases">
        <title>Genomic analysis of the causative agents of coccidiosis in chickens.</title>
        <authorList>
            <person name="Reid A.J."/>
            <person name="Blake D."/>
            <person name="Billington K."/>
            <person name="Browne H."/>
            <person name="Dunn M."/>
            <person name="Hung S."/>
            <person name="Kawahara F."/>
            <person name="Miranda-Saavedra D."/>
            <person name="Mourier T."/>
            <person name="Nagra H."/>
            <person name="Otto T.D."/>
            <person name="Rawlings N."/>
            <person name="Sanchez A."/>
            <person name="Sanders M."/>
            <person name="Subramaniam C."/>
            <person name="Tay Y."/>
            <person name="Dear P."/>
            <person name="Doerig C."/>
            <person name="Gruber A."/>
            <person name="Parkinson J."/>
            <person name="Shirley M."/>
            <person name="Wan K.L."/>
            <person name="Berriman M."/>
            <person name="Tomley F."/>
            <person name="Pain A."/>
        </authorList>
    </citation>
    <scope>NUCLEOTIDE SEQUENCE [LARGE SCALE GENOMIC DNA]</scope>
    <source>
        <strain evidence="2">Houghton</strain>
    </source>
</reference>
<sequence length="139" mass="15464">MQLRRPPAEAPAPAPTRRAAAAALTARNSKTRTNTTATRTAAPATPQQQTRRSSRRAAAADAPQQQHLDTPTRRLYSPFSTQFEEAKQVVPRAPLIVEEAGWKEAQNCSVPVAREANWKTTCRRRGEIKTLSKLKYMQN</sequence>